<accession>A0ABD1U2R7</accession>
<keyword evidence="4" id="KW-1185">Reference proteome</keyword>
<comment type="caution">
    <text evidence="3">The sequence shown here is derived from an EMBL/GenBank/DDBJ whole genome shotgun (WGS) entry which is preliminary data.</text>
</comment>
<dbReference type="EMBL" id="JBFOLK010000004">
    <property type="protein sequence ID" value="KAL2519280.1"/>
    <property type="molecule type" value="Genomic_DNA"/>
</dbReference>
<evidence type="ECO:0000256" key="1">
    <source>
        <dbReference type="SAM" id="Coils"/>
    </source>
</evidence>
<feature type="region of interest" description="Disordered" evidence="2">
    <location>
        <begin position="526"/>
        <end position="549"/>
    </location>
</feature>
<dbReference type="Proteomes" id="UP001604336">
    <property type="component" value="Unassembled WGS sequence"/>
</dbReference>
<feature type="region of interest" description="Disordered" evidence="2">
    <location>
        <begin position="257"/>
        <end position="282"/>
    </location>
</feature>
<reference evidence="4" key="1">
    <citation type="submission" date="2024-07" db="EMBL/GenBank/DDBJ databases">
        <title>Two chromosome-level genome assemblies of Korean endemic species Abeliophyllum distichum and Forsythia ovata (Oleaceae).</title>
        <authorList>
            <person name="Jang H."/>
        </authorList>
    </citation>
    <scope>NUCLEOTIDE SEQUENCE [LARGE SCALE GENOMIC DNA]</scope>
</reference>
<organism evidence="3 4">
    <name type="scientific">Abeliophyllum distichum</name>
    <dbReference type="NCBI Taxonomy" id="126358"/>
    <lineage>
        <taxon>Eukaryota</taxon>
        <taxon>Viridiplantae</taxon>
        <taxon>Streptophyta</taxon>
        <taxon>Embryophyta</taxon>
        <taxon>Tracheophyta</taxon>
        <taxon>Spermatophyta</taxon>
        <taxon>Magnoliopsida</taxon>
        <taxon>eudicotyledons</taxon>
        <taxon>Gunneridae</taxon>
        <taxon>Pentapetalae</taxon>
        <taxon>asterids</taxon>
        <taxon>lamiids</taxon>
        <taxon>Lamiales</taxon>
        <taxon>Oleaceae</taxon>
        <taxon>Forsythieae</taxon>
        <taxon>Abeliophyllum</taxon>
    </lineage>
</organism>
<feature type="compositionally biased region" description="Low complexity" evidence="2">
    <location>
        <begin position="266"/>
        <end position="278"/>
    </location>
</feature>
<evidence type="ECO:0000256" key="2">
    <source>
        <dbReference type="SAM" id="MobiDB-lite"/>
    </source>
</evidence>
<dbReference type="PANTHER" id="PTHR33476:SF31">
    <property type="match status" value="1"/>
</dbReference>
<gene>
    <name evidence="3" type="ORF">Adt_15527</name>
</gene>
<feature type="coiled-coil region" evidence="1">
    <location>
        <begin position="303"/>
        <end position="337"/>
    </location>
</feature>
<protein>
    <submittedName>
        <fullName evidence="3">Uncharacterized protein</fullName>
    </submittedName>
</protein>
<name>A0ABD1U2R7_9LAMI</name>
<feature type="compositionally biased region" description="Low complexity" evidence="2">
    <location>
        <begin position="526"/>
        <end position="537"/>
    </location>
</feature>
<evidence type="ECO:0000313" key="3">
    <source>
        <dbReference type="EMBL" id="KAL2519280.1"/>
    </source>
</evidence>
<dbReference type="PANTHER" id="PTHR33476">
    <property type="entry name" value="EMB|CAB62613.1"/>
    <property type="match status" value="1"/>
</dbReference>
<sequence length="549" mass="61746">MDLWVVAAAAGAGYIAKNWQNFSAEKEGLTGPSSKSSLSVQSEPWNLLQQIRDKTCPLRRLARKRAQGDVNSEEKNDLDVNLLEMDRLYGGDSVAERASSSSNAFENIEGHEDHNGVMLNNLPPVYSVGESYVENSRYDYAESSNFHRFSKNKLIRRCSRYSLRTLTSLESCLDAQQCRMQDKLEENVCISSAPLFRPLLITDGRRIIRSLSNDLSAVEVEGGKEEAKWENGACLKEHGALMTSSSLKQFESVELQRKPEKCPNVSRPSGSSDRTSSRTFHSPGHDQMLLFLVGMTIGIMSATMASKNEVEKLNEQLKQTQNLVQDLHEELDMKEMLTVKELANEGYHPHRTDDPSLLICEPASSCSEMEMNELIRYDSLRVYDTNTENSELRSKIESELEAELERLEHNMKASNLERISTVVDLDPDFEPYTVQGDLKLAVASENHKFTSESGRDTTETTTDCSQPANYAVSAQELSLRLHVLIESRLEARIKELEIALENSEKRVQTLGSQSIVSERIFSYSETESSSSPQSPTSIHEHNTKNGVWR</sequence>
<dbReference type="InterPro" id="IPR040348">
    <property type="entry name" value="POLAR-like"/>
</dbReference>
<evidence type="ECO:0000313" key="4">
    <source>
        <dbReference type="Proteomes" id="UP001604336"/>
    </source>
</evidence>
<dbReference type="AlphaFoldDB" id="A0ABD1U2R7"/>
<proteinExistence type="predicted"/>
<keyword evidence="1" id="KW-0175">Coiled coil</keyword>
<feature type="coiled-coil region" evidence="1">
    <location>
        <begin position="486"/>
        <end position="513"/>
    </location>
</feature>